<evidence type="ECO:0000313" key="1">
    <source>
        <dbReference type="EMBL" id="OPH46553.1"/>
    </source>
</evidence>
<gene>
    <name evidence="1" type="ORF">BC351_13720</name>
</gene>
<dbReference type="AlphaFoldDB" id="A0A1V4H784"/>
<organism evidence="1 2">
    <name type="scientific">Paenibacillus ferrarius</name>
    <dbReference type="NCBI Taxonomy" id="1469647"/>
    <lineage>
        <taxon>Bacteria</taxon>
        <taxon>Bacillati</taxon>
        <taxon>Bacillota</taxon>
        <taxon>Bacilli</taxon>
        <taxon>Bacillales</taxon>
        <taxon>Paenibacillaceae</taxon>
        <taxon>Paenibacillus</taxon>
    </lineage>
</organism>
<proteinExistence type="predicted"/>
<reference evidence="2" key="1">
    <citation type="submission" date="2016-07" db="EMBL/GenBank/DDBJ databases">
        <authorList>
            <person name="Florea S."/>
            <person name="Webb J.S."/>
            <person name="Jaromczyk J."/>
            <person name="Schardl C.L."/>
        </authorList>
    </citation>
    <scope>NUCLEOTIDE SEQUENCE [LARGE SCALE GENOMIC DNA]</scope>
    <source>
        <strain evidence="2">CY1</strain>
    </source>
</reference>
<name>A0A1V4H784_9BACL</name>
<evidence type="ECO:0000313" key="2">
    <source>
        <dbReference type="Proteomes" id="UP000190626"/>
    </source>
</evidence>
<keyword evidence="2" id="KW-1185">Reference proteome</keyword>
<dbReference type="Proteomes" id="UP000190626">
    <property type="component" value="Unassembled WGS sequence"/>
</dbReference>
<dbReference type="EMBL" id="MBTG01000073">
    <property type="protein sequence ID" value="OPH46553.1"/>
    <property type="molecule type" value="Genomic_DNA"/>
</dbReference>
<protein>
    <submittedName>
        <fullName evidence="1">Uncharacterized protein</fullName>
    </submittedName>
</protein>
<dbReference type="OrthoDB" id="2661619at2"/>
<comment type="caution">
    <text evidence="1">The sequence shown here is derived from an EMBL/GenBank/DDBJ whole genome shotgun (WGS) entry which is preliminary data.</text>
</comment>
<dbReference type="RefSeq" id="WP_079421317.1">
    <property type="nucleotide sequence ID" value="NZ_MBTG01000073.1"/>
</dbReference>
<sequence length="69" mass="7646">MLEIDAIQKKHQYTVSVKVDNSNAKGLLLKMKEKLISENELSSENGLSFTAYACIQESILVIAADQTQC</sequence>
<accession>A0A1V4H784</accession>